<gene>
    <name evidence="3" type="ORF">PFISCL1PPCAC_9165</name>
    <name evidence="4" type="ORF">PFISCL1PPCAC_9318</name>
</gene>
<evidence type="ECO:0000256" key="1">
    <source>
        <dbReference type="SAM" id="Coils"/>
    </source>
</evidence>
<evidence type="ECO:0000313" key="4">
    <source>
        <dbReference type="EMBL" id="GMT18021.1"/>
    </source>
</evidence>
<dbReference type="Proteomes" id="UP001432322">
    <property type="component" value="Unassembled WGS sequence"/>
</dbReference>
<keyword evidence="2" id="KW-0472">Membrane</keyword>
<organism evidence="3 5">
    <name type="scientific">Pristionchus fissidentatus</name>
    <dbReference type="NCBI Taxonomy" id="1538716"/>
    <lineage>
        <taxon>Eukaryota</taxon>
        <taxon>Metazoa</taxon>
        <taxon>Ecdysozoa</taxon>
        <taxon>Nematoda</taxon>
        <taxon>Chromadorea</taxon>
        <taxon>Rhabditida</taxon>
        <taxon>Rhabditina</taxon>
        <taxon>Diplogasteromorpha</taxon>
        <taxon>Diplogasteroidea</taxon>
        <taxon>Neodiplogasteridae</taxon>
        <taxon>Pristionchus</taxon>
    </lineage>
</organism>
<keyword evidence="2" id="KW-0812">Transmembrane</keyword>
<name>A0AAV5VF21_9BILA</name>
<dbReference type="AlphaFoldDB" id="A0AAV5VF21"/>
<proteinExistence type="predicted"/>
<dbReference type="EMBL" id="BTSY01000003">
    <property type="protein sequence ID" value="GMT17868.1"/>
    <property type="molecule type" value="Genomic_DNA"/>
</dbReference>
<accession>A0AAV5VF21</accession>
<keyword evidence="2" id="KW-1133">Transmembrane helix</keyword>
<evidence type="ECO:0000256" key="2">
    <source>
        <dbReference type="SAM" id="Phobius"/>
    </source>
</evidence>
<comment type="caution">
    <text evidence="3">The sequence shown here is derived from an EMBL/GenBank/DDBJ whole genome shotgun (WGS) entry which is preliminary data.</text>
</comment>
<keyword evidence="5" id="KW-1185">Reference proteome</keyword>
<evidence type="ECO:0008006" key="6">
    <source>
        <dbReference type="Google" id="ProtNLM"/>
    </source>
</evidence>
<feature type="coiled-coil region" evidence="1">
    <location>
        <begin position="136"/>
        <end position="163"/>
    </location>
</feature>
<evidence type="ECO:0000313" key="5">
    <source>
        <dbReference type="Proteomes" id="UP001432322"/>
    </source>
</evidence>
<protein>
    <recommendedName>
        <fullName evidence="6">G protein-coupled receptor</fullName>
    </recommendedName>
</protein>
<feature type="transmembrane region" description="Helical" evidence="2">
    <location>
        <begin position="58"/>
        <end position="79"/>
    </location>
</feature>
<dbReference type="EMBL" id="BTSY01000003">
    <property type="protein sequence ID" value="GMT18021.1"/>
    <property type="molecule type" value="Genomic_DNA"/>
</dbReference>
<keyword evidence="1" id="KW-0175">Coiled coil</keyword>
<reference evidence="3" key="1">
    <citation type="submission" date="2023-10" db="EMBL/GenBank/DDBJ databases">
        <title>Genome assembly of Pristionchus species.</title>
        <authorList>
            <person name="Yoshida K."/>
            <person name="Sommer R.J."/>
        </authorList>
    </citation>
    <scope>NUCLEOTIDE SEQUENCE</scope>
    <source>
        <strain evidence="3">RS5133</strain>
    </source>
</reference>
<feature type="transmembrane region" description="Helical" evidence="2">
    <location>
        <begin position="100"/>
        <end position="128"/>
    </location>
</feature>
<sequence>MGDDQGPEFAALRFHVAREINGRRVVREMTADDVFVMILSGIFCAIVFFTIFILPCIIFFPVFMLFVIVNFWISLFFLVKNTIQRLSSSTISMLYPQLKSMAGFGFSSFIFCSVLFMDVSSDLIFLILDQIEAYFVRRNARRMEELTEENGDLRRRQEQTESKYRRLLILVSK</sequence>
<feature type="transmembrane region" description="Helical" evidence="2">
    <location>
        <begin position="34"/>
        <end position="52"/>
    </location>
</feature>
<feature type="non-terminal residue" evidence="3">
    <location>
        <position position="173"/>
    </location>
</feature>
<evidence type="ECO:0000313" key="3">
    <source>
        <dbReference type="EMBL" id="GMT17868.1"/>
    </source>
</evidence>